<protein>
    <submittedName>
        <fullName evidence="1">Uncharacterized protein</fullName>
    </submittedName>
</protein>
<dbReference type="Proteomes" id="UP000270342">
    <property type="component" value="Unassembled WGS sequence"/>
</dbReference>
<comment type="caution">
    <text evidence="1">The sequence shown here is derived from an EMBL/GenBank/DDBJ whole genome shotgun (WGS) entry which is preliminary data.</text>
</comment>
<keyword evidence="2" id="KW-1185">Reference proteome</keyword>
<dbReference type="EMBL" id="RBZU01000001">
    <property type="protein sequence ID" value="RKP58430.1"/>
    <property type="molecule type" value="Genomic_DNA"/>
</dbReference>
<accession>A0A494Y9R9</accession>
<sequence length="80" mass="9009">MQLSISFRSTVVLIYRLVGRDPNEGDNLRLFSSSGSSPQFFKALHMQGLFFCALHMLGEPLRITNTCEQHINILVLTVQA</sequence>
<reference evidence="1 2" key="1">
    <citation type="submission" date="2018-10" db="EMBL/GenBank/DDBJ databases">
        <title>Robbsia sp. DHC34, isolated from soil.</title>
        <authorList>
            <person name="Gao Z.-H."/>
            <person name="Qiu L.-H."/>
        </authorList>
    </citation>
    <scope>NUCLEOTIDE SEQUENCE [LARGE SCALE GENOMIC DNA]</scope>
    <source>
        <strain evidence="1 2">DHC34</strain>
    </source>
</reference>
<gene>
    <name evidence="1" type="ORF">D7S86_00215</name>
</gene>
<dbReference type="RefSeq" id="WP_121081987.1">
    <property type="nucleotide sequence ID" value="NZ_RBZU01000001.1"/>
</dbReference>
<evidence type="ECO:0000313" key="1">
    <source>
        <dbReference type="EMBL" id="RKP58430.1"/>
    </source>
</evidence>
<proteinExistence type="predicted"/>
<name>A0A494Y9R9_9BURK</name>
<evidence type="ECO:0000313" key="2">
    <source>
        <dbReference type="Proteomes" id="UP000270342"/>
    </source>
</evidence>
<dbReference type="AlphaFoldDB" id="A0A494Y9R9"/>
<organism evidence="1 2">
    <name type="scientific">Pararobbsia silviterrae</name>
    <dbReference type="NCBI Taxonomy" id="1792498"/>
    <lineage>
        <taxon>Bacteria</taxon>
        <taxon>Pseudomonadati</taxon>
        <taxon>Pseudomonadota</taxon>
        <taxon>Betaproteobacteria</taxon>
        <taxon>Burkholderiales</taxon>
        <taxon>Burkholderiaceae</taxon>
        <taxon>Pararobbsia</taxon>
    </lineage>
</organism>